<organism evidence="1 2">
    <name type="scientific">Azotobacter beijerinckii</name>
    <dbReference type="NCBI Taxonomy" id="170623"/>
    <lineage>
        <taxon>Bacteria</taxon>
        <taxon>Pseudomonadati</taxon>
        <taxon>Pseudomonadota</taxon>
        <taxon>Gammaproteobacteria</taxon>
        <taxon>Pseudomonadales</taxon>
        <taxon>Pseudomonadaceae</taxon>
        <taxon>Azotobacter</taxon>
    </lineage>
</organism>
<name>A0A1H6ZIG5_9GAMM</name>
<gene>
    <name evidence="1" type="ORF">SAMN04244572_04362</name>
</gene>
<dbReference type="Proteomes" id="UP000199250">
    <property type="component" value="Unassembled WGS sequence"/>
</dbReference>
<accession>A0A1H6ZIG5</accession>
<dbReference type="OrthoDB" id="5957797at2"/>
<evidence type="ECO:0000313" key="1">
    <source>
        <dbReference type="EMBL" id="SEJ53078.1"/>
    </source>
</evidence>
<dbReference type="EMBL" id="FNYQ01000128">
    <property type="protein sequence ID" value="SEJ53078.1"/>
    <property type="molecule type" value="Genomic_DNA"/>
</dbReference>
<protein>
    <submittedName>
        <fullName evidence="1">Uncharacterized protein</fullName>
    </submittedName>
</protein>
<proteinExistence type="predicted"/>
<sequence length="64" mass="7539">MNEEIRPNYKNINETKVRLNDEYDAFLANLAKIHRTRKAVLAREALKAWIDGMREEIKRDSHAA</sequence>
<dbReference type="AlphaFoldDB" id="A0A1H6ZIG5"/>
<reference evidence="1 2" key="1">
    <citation type="submission" date="2016-10" db="EMBL/GenBank/DDBJ databases">
        <authorList>
            <person name="de Groot N.N."/>
        </authorList>
    </citation>
    <scope>NUCLEOTIDE SEQUENCE [LARGE SCALE GENOMIC DNA]</scope>
    <source>
        <strain evidence="1 2">DSM 373</strain>
    </source>
</reference>
<dbReference type="RefSeq" id="WP_090735493.1">
    <property type="nucleotide sequence ID" value="NZ_FNYQ01000128.1"/>
</dbReference>
<evidence type="ECO:0000313" key="2">
    <source>
        <dbReference type="Proteomes" id="UP000199250"/>
    </source>
</evidence>